<sequence>MEPKNTEIRIAGYTAASLLLERELKQWHALVLLDSNKQATNFVQEHTPSHLYLRFDDIEEPRADKQTPTRAQIAQAIEFAQGKDKLLVSCRAGRGRSVALAYLICCRERGVTEALKLLDPTRHRPNRLVISLGDTLLDALYVLDSFDDWHRRHAHVQLSDYYDEMEKEFEALEAQGASNRICGP</sequence>
<gene>
    <name evidence="1" type="ORF">J8F10_10735</name>
</gene>
<proteinExistence type="predicted"/>
<evidence type="ECO:0000313" key="1">
    <source>
        <dbReference type="EMBL" id="MBP3955758.1"/>
    </source>
</evidence>
<dbReference type="InterPro" id="IPR029021">
    <property type="entry name" value="Prot-tyrosine_phosphatase-like"/>
</dbReference>
<dbReference type="EMBL" id="JAGKQQ010000001">
    <property type="protein sequence ID" value="MBP3955758.1"/>
    <property type="molecule type" value="Genomic_DNA"/>
</dbReference>
<name>A0ABS5BPW6_9BACT</name>
<dbReference type="SUPFAM" id="SSF52799">
    <property type="entry name" value="(Phosphotyrosine protein) phosphatases II"/>
    <property type="match status" value="1"/>
</dbReference>
<accession>A0ABS5BPW6</accession>
<organism evidence="1 2">
    <name type="scientific">Gemmata palustris</name>
    <dbReference type="NCBI Taxonomy" id="2822762"/>
    <lineage>
        <taxon>Bacteria</taxon>
        <taxon>Pseudomonadati</taxon>
        <taxon>Planctomycetota</taxon>
        <taxon>Planctomycetia</taxon>
        <taxon>Gemmatales</taxon>
        <taxon>Gemmataceae</taxon>
        <taxon>Gemmata</taxon>
    </lineage>
</organism>
<dbReference type="Proteomes" id="UP000676565">
    <property type="component" value="Unassembled WGS sequence"/>
</dbReference>
<reference evidence="1 2" key="1">
    <citation type="submission" date="2021-04" db="EMBL/GenBank/DDBJ databases">
        <authorList>
            <person name="Ivanova A."/>
        </authorList>
    </citation>
    <scope>NUCLEOTIDE SEQUENCE [LARGE SCALE GENOMIC DNA]</scope>
    <source>
        <strain evidence="1 2">G18</strain>
    </source>
</reference>
<comment type="caution">
    <text evidence="1">The sequence shown here is derived from an EMBL/GenBank/DDBJ whole genome shotgun (WGS) entry which is preliminary data.</text>
</comment>
<dbReference type="Gene3D" id="3.90.190.10">
    <property type="entry name" value="Protein tyrosine phosphatase superfamily"/>
    <property type="match status" value="1"/>
</dbReference>
<dbReference type="RefSeq" id="WP_210653818.1">
    <property type="nucleotide sequence ID" value="NZ_JAGKQQ010000001.1"/>
</dbReference>
<evidence type="ECO:0000313" key="2">
    <source>
        <dbReference type="Proteomes" id="UP000676565"/>
    </source>
</evidence>
<protein>
    <submittedName>
        <fullName evidence="1">Dual specificity protein phosphatase family protein</fullName>
    </submittedName>
</protein>
<keyword evidence="2" id="KW-1185">Reference proteome</keyword>